<feature type="transmembrane region" description="Helical" evidence="1">
    <location>
        <begin position="579"/>
        <end position="602"/>
    </location>
</feature>
<name>A0AAV2Z471_9STRA</name>
<keyword evidence="3" id="KW-1185">Reference proteome</keyword>
<reference evidence="2" key="1">
    <citation type="submission" date="2022-11" db="EMBL/GenBank/DDBJ databases">
        <authorList>
            <person name="Morgan W.R."/>
            <person name="Tartar A."/>
        </authorList>
    </citation>
    <scope>NUCLEOTIDE SEQUENCE</scope>
    <source>
        <strain evidence="2">ARSEF 373</strain>
    </source>
</reference>
<sequence>MADGHMAIQFGVAYLMVNGFSALNVQLENGKLTTLMDESDLGDIRMNQSSSDPLMALSAAPGTRPPKRVVDTVLRNALLPFEISSQQECDESGMEHYSGSISYGFALKSWQRYMMTALNTVFDSAKATHDSLPPDRTVEKIKTNPLSITGMDAYNLHPNTSNPADEIEWFLKQSSALFNTSIPANVSRLNSTMTVERVQLTSDAIIDSLTFDYVMRKDWLSLFITPAHYSATSRVRSQGFQNLTNMTEATMEQMDFTYTLDAVDQCGVNMPVCKLYLVDDDLEPATGFIGATQICLNEQGTEDLTLKEFVWYSPKAMPRYQPRRMLLCNGTSTTSFYVLSASSRIAGDTMTFQAPPDNTTDPLVKLMNARKIYSFTISRVSWTPRDLAMLYGATCKSANECDGLRYELNDETNAKQSNHLLVGQGRIPFSLMTPLHLNRLDLQYKVQPLPLVTLTPPFTKSQPTQGSDSIIFSEQALAHTFGRVDWTAAASALRGANVWNDSVPYYRCSWKMDEHLQTIVNNRMFMDGDLQPVYTAAMFFLFQNAAVKAQLPNTNGKMLKLNSVVQSIKVVASIPMKNAVLTVCGCSLLLLTCVAVVFFAMIRPNRLEEQVDADTAVRVLINEWLFPPLLLSKKIDENDTSSHKPDVPVLEPPIERAELSSGRYQIERVAIRRAGRQQSEESIRTTEQV</sequence>
<evidence type="ECO:0000256" key="1">
    <source>
        <dbReference type="SAM" id="Phobius"/>
    </source>
</evidence>
<protein>
    <recommendedName>
        <fullName evidence="4">Transmembrane protein</fullName>
    </recommendedName>
</protein>
<gene>
    <name evidence="2" type="ORF">N0F65_002326</name>
</gene>
<reference evidence="2" key="2">
    <citation type="journal article" date="2023" name="Microbiol Resour">
        <title>Decontamination and Annotation of the Draft Genome Sequence of the Oomycete Lagenidium giganteum ARSEF 373.</title>
        <authorList>
            <person name="Morgan W.R."/>
            <person name="Tartar A."/>
        </authorList>
    </citation>
    <scope>NUCLEOTIDE SEQUENCE</scope>
    <source>
        <strain evidence="2">ARSEF 373</strain>
    </source>
</reference>
<evidence type="ECO:0008006" key="4">
    <source>
        <dbReference type="Google" id="ProtNLM"/>
    </source>
</evidence>
<keyword evidence="1" id="KW-0472">Membrane</keyword>
<dbReference type="Proteomes" id="UP001146120">
    <property type="component" value="Unassembled WGS sequence"/>
</dbReference>
<accession>A0AAV2Z471</accession>
<keyword evidence="1" id="KW-0812">Transmembrane</keyword>
<dbReference type="AlphaFoldDB" id="A0AAV2Z471"/>
<proteinExistence type="predicted"/>
<dbReference type="EMBL" id="DAKRPA010000052">
    <property type="protein sequence ID" value="DBA01191.1"/>
    <property type="molecule type" value="Genomic_DNA"/>
</dbReference>
<evidence type="ECO:0000313" key="2">
    <source>
        <dbReference type="EMBL" id="DBA01191.1"/>
    </source>
</evidence>
<organism evidence="2 3">
    <name type="scientific">Lagenidium giganteum</name>
    <dbReference type="NCBI Taxonomy" id="4803"/>
    <lineage>
        <taxon>Eukaryota</taxon>
        <taxon>Sar</taxon>
        <taxon>Stramenopiles</taxon>
        <taxon>Oomycota</taxon>
        <taxon>Peronosporomycetes</taxon>
        <taxon>Pythiales</taxon>
        <taxon>Pythiaceae</taxon>
    </lineage>
</organism>
<keyword evidence="1" id="KW-1133">Transmembrane helix</keyword>
<comment type="caution">
    <text evidence="2">The sequence shown here is derived from an EMBL/GenBank/DDBJ whole genome shotgun (WGS) entry which is preliminary data.</text>
</comment>
<evidence type="ECO:0000313" key="3">
    <source>
        <dbReference type="Proteomes" id="UP001146120"/>
    </source>
</evidence>